<dbReference type="InterPro" id="IPR050680">
    <property type="entry name" value="YpeA/RimI_acetyltransf"/>
</dbReference>
<reference evidence="4 5" key="1">
    <citation type="submission" date="2021-01" db="EMBL/GenBank/DDBJ databases">
        <title>Genomic Encyclopedia of Type Strains, Phase IV (KMG-IV): sequencing the most valuable type-strain genomes for metagenomic binning, comparative biology and taxonomic classification.</title>
        <authorList>
            <person name="Goeker M."/>
        </authorList>
    </citation>
    <scope>NUCLEOTIDE SEQUENCE [LARGE SCALE GENOMIC DNA]</scope>
    <source>
        <strain evidence="4 5">DSM 24834</strain>
    </source>
</reference>
<dbReference type="Gene3D" id="3.40.630.30">
    <property type="match status" value="1"/>
</dbReference>
<evidence type="ECO:0000313" key="4">
    <source>
        <dbReference type="EMBL" id="MBM7584172.1"/>
    </source>
</evidence>
<keyword evidence="5" id="KW-1185">Reference proteome</keyword>
<dbReference type="Proteomes" id="UP001646157">
    <property type="component" value="Unassembled WGS sequence"/>
</dbReference>
<dbReference type="Pfam" id="PF00583">
    <property type="entry name" value="Acetyltransf_1"/>
    <property type="match status" value="1"/>
</dbReference>
<dbReference type="CDD" id="cd04301">
    <property type="entry name" value="NAT_SF"/>
    <property type="match status" value="1"/>
</dbReference>
<dbReference type="RefSeq" id="WP_205168356.1">
    <property type="nucleotide sequence ID" value="NZ_JAFBDZ010000001.1"/>
</dbReference>
<organism evidence="4 5">
    <name type="scientific">Rossellomorea pakistanensis</name>
    <dbReference type="NCBI Taxonomy" id="992288"/>
    <lineage>
        <taxon>Bacteria</taxon>
        <taxon>Bacillati</taxon>
        <taxon>Bacillota</taxon>
        <taxon>Bacilli</taxon>
        <taxon>Bacillales</taxon>
        <taxon>Bacillaceae</taxon>
        <taxon>Rossellomorea</taxon>
    </lineage>
</organism>
<name>A0ABS2N8I8_9BACI</name>
<evidence type="ECO:0000259" key="3">
    <source>
        <dbReference type="PROSITE" id="PS51186"/>
    </source>
</evidence>
<dbReference type="InterPro" id="IPR000182">
    <property type="entry name" value="GNAT_dom"/>
</dbReference>
<dbReference type="PANTHER" id="PTHR43420">
    <property type="entry name" value="ACETYLTRANSFERASE"/>
    <property type="match status" value="1"/>
</dbReference>
<dbReference type="EMBL" id="JAFBDZ010000001">
    <property type="protein sequence ID" value="MBM7584172.1"/>
    <property type="molecule type" value="Genomic_DNA"/>
</dbReference>
<accession>A0ABS2N8I8</accession>
<gene>
    <name evidence="4" type="ORF">JOC86_000709</name>
</gene>
<sequence length="170" mass="19410">MSLTILSGDHAKEYWRLRQEALKQNGEAFATTYEEAINREDPLERTKQNLMSNESITYGSWENGTLVGVVTLLLERHTKMKHKAHIMAMYVNGEYRGKGIARSLLQAVIKKSKELGLEQLHLTVVSSNTAAVNLYTSVGFQTYGIEKRSMKYNGEYFDEAHMVNFFHTIT</sequence>
<feature type="domain" description="N-acetyltransferase" evidence="3">
    <location>
        <begin position="1"/>
        <end position="164"/>
    </location>
</feature>
<protein>
    <submittedName>
        <fullName evidence="4">Ribosomal protein S18 acetylase RimI-like enzyme</fullName>
    </submittedName>
</protein>
<dbReference type="SUPFAM" id="SSF55729">
    <property type="entry name" value="Acyl-CoA N-acyltransferases (Nat)"/>
    <property type="match status" value="1"/>
</dbReference>
<evidence type="ECO:0000256" key="1">
    <source>
        <dbReference type="ARBA" id="ARBA00022679"/>
    </source>
</evidence>
<comment type="caution">
    <text evidence="4">The sequence shown here is derived from an EMBL/GenBank/DDBJ whole genome shotgun (WGS) entry which is preliminary data.</text>
</comment>
<dbReference type="PROSITE" id="PS51186">
    <property type="entry name" value="GNAT"/>
    <property type="match status" value="1"/>
</dbReference>
<keyword evidence="2" id="KW-0012">Acyltransferase</keyword>
<dbReference type="InterPro" id="IPR016181">
    <property type="entry name" value="Acyl_CoA_acyltransferase"/>
</dbReference>
<evidence type="ECO:0000313" key="5">
    <source>
        <dbReference type="Proteomes" id="UP001646157"/>
    </source>
</evidence>
<proteinExistence type="predicted"/>
<evidence type="ECO:0000256" key="2">
    <source>
        <dbReference type="ARBA" id="ARBA00023315"/>
    </source>
</evidence>
<keyword evidence="1" id="KW-0808">Transferase</keyword>